<dbReference type="AlphaFoldDB" id="A0AA40JIY6"/>
<protein>
    <submittedName>
        <fullName evidence="1">Uncharacterized protein</fullName>
    </submittedName>
</protein>
<comment type="caution">
    <text evidence="1">The sequence shown here is derived from an EMBL/GenBank/DDBJ whole genome shotgun (WGS) entry which is preliminary data.</text>
</comment>
<dbReference type="EMBL" id="JQIM01000007">
    <property type="protein sequence ID" value="KGX17106.1"/>
    <property type="molecule type" value="Genomic_DNA"/>
</dbReference>
<dbReference type="KEGG" id="but:X994_6565"/>
<accession>A0AA40JIY6</accession>
<organism evidence="1 2">
    <name type="scientific">Burkholderia pseudomallei</name>
    <name type="common">Pseudomonas pseudomallei</name>
    <dbReference type="NCBI Taxonomy" id="28450"/>
    <lineage>
        <taxon>Bacteria</taxon>
        <taxon>Pseudomonadati</taxon>
        <taxon>Pseudomonadota</taxon>
        <taxon>Betaproteobacteria</taxon>
        <taxon>Burkholderiales</taxon>
        <taxon>Burkholderiaceae</taxon>
        <taxon>Burkholderia</taxon>
        <taxon>pseudomallei group</taxon>
    </lineage>
</organism>
<evidence type="ECO:0000313" key="2">
    <source>
        <dbReference type="Proteomes" id="UP000030475"/>
    </source>
</evidence>
<dbReference type="Proteomes" id="UP000030475">
    <property type="component" value="Unassembled WGS sequence"/>
</dbReference>
<proteinExistence type="predicted"/>
<sequence>MIYSNDIWADRASGMARSLSVMVLTRYPLGGGITALLRASVVPVMLAHPGDAKHIGREHGAPGNLNKLRHR</sequence>
<reference evidence="1 2" key="1">
    <citation type="submission" date="2014-08" db="EMBL/GenBank/DDBJ databases">
        <authorList>
            <person name="Bunnell A."/>
            <person name="Chain P.S."/>
            <person name="Chertkov O."/>
            <person name="Currie B.J."/>
            <person name="Daligault H.E."/>
            <person name="Davenport K.W."/>
            <person name="Davis C."/>
            <person name="Gleasner C.D."/>
            <person name="Johnson S.L."/>
            <person name="Kaestli M."/>
            <person name="Koren S."/>
            <person name="Kunde Y.A."/>
            <person name="Mayo M."/>
            <person name="McMurry K.K."/>
            <person name="Price E.P."/>
            <person name="Reitenga K.G."/>
            <person name="Robison R."/>
            <person name="Rosovitz M.J."/>
            <person name="Sarovich D.S."/>
            <person name="Teshima H."/>
        </authorList>
    </citation>
    <scope>NUCLEOTIDE SEQUENCE [LARGE SCALE GENOMIC DNA]</scope>
    <source>
        <strain evidence="1 2">MSHR44</strain>
    </source>
</reference>
<gene>
    <name evidence="1" type="ORF">Y036_6185</name>
</gene>
<evidence type="ECO:0000313" key="1">
    <source>
        <dbReference type="EMBL" id="KGX17106.1"/>
    </source>
</evidence>
<name>A0AA40JIY6_BURPE</name>